<evidence type="ECO:0000313" key="3">
    <source>
        <dbReference type="Proteomes" id="UP000510686"/>
    </source>
</evidence>
<dbReference type="RefSeq" id="XP_065987720.1">
    <property type="nucleotide sequence ID" value="XM_066131623.1"/>
</dbReference>
<evidence type="ECO:0000256" key="1">
    <source>
        <dbReference type="SAM" id="Phobius"/>
    </source>
</evidence>
<name>A0A7D5V3A1_9HYPO</name>
<keyword evidence="1" id="KW-0472">Membrane</keyword>
<protein>
    <submittedName>
        <fullName evidence="2">Uncharacterized protein</fullName>
    </submittedName>
</protein>
<dbReference type="GeneID" id="90968187"/>
<gene>
    <name evidence="2" type="ORF">G6M90_00g103690</name>
</gene>
<reference evidence="2 3" key="1">
    <citation type="submission" date="2020-07" db="EMBL/GenBank/DDBJ databases">
        <title>Telomere length de novo assembly of all 7 chromosomes of the fungus, Metarhizium brunneum, using a novel assembly pipeline.</title>
        <authorList>
            <person name="Saud z."/>
            <person name="Kortsinoglou A."/>
            <person name="Kouvelis V.N."/>
            <person name="Butt T.M."/>
        </authorList>
    </citation>
    <scope>NUCLEOTIDE SEQUENCE [LARGE SCALE GENOMIC DNA]</scope>
    <source>
        <strain evidence="2 3">4556</strain>
    </source>
</reference>
<sequence>MAKHVNTAVYQIVITNLMVASAAIILFPALPSELGNGAATPDWAVLMNFDKSPDDFTLIVLGVYLFSSGFIFFIVRYAFNPNSHVICTPFNVSAAIVMADIMIRLFRKKREDQEALLENARKLVGVGRQVFAWLTREIVAITSVLTSFADGFARRSGETAARAEDGRGGANMN</sequence>
<keyword evidence="1" id="KW-1133">Transmembrane helix</keyword>
<feature type="transmembrane region" description="Helical" evidence="1">
    <location>
        <begin position="12"/>
        <end position="30"/>
    </location>
</feature>
<keyword evidence="1" id="KW-0812">Transmembrane</keyword>
<feature type="transmembrane region" description="Helical" evidence="1">
    <location>
        <begin position="56"/>
        <end position="77"/>
    </location>
</feature>
<proteinExistence type="predicted"/>
<dbReference type="KEGG" id="mbrn:90968187"/>
<dbReference type="AlphaFoldDB" id="A0A7D5V3A1"/>
<organism evidence="2 3">
    <name type="scientific">Metarhizium brunneum</name>
    <dbReference type="NCBI Taxonomy" id="500148"/>
    <lineage>
        <taxon>Eukaryota</taxon>
        <taxon>Fungi</taxon>
        <taxon>Dikarya</taxon>
        <taxon>Ascomycota</taxon>
        <taxon>Pezizomycotina</taxon>
        <taxon>Sordariomycetes</taxon>
        <taxon>Hypocreomycetidae</taxon>
        <taxon>Hypocreales</taxon>
        <taxon>Clavicipitaceae</taxon>
        <taxon>Metarhizium</taxon>
    </lineage>
</organism>
<dbReference type="EMBL" id="CP058937">
    <property type="protein sequence ID" value="QLI73710.1"/>
    <property type="molecule type" value="Genomic_DNA"/>
</dbReference>
<keyword evidence="3" id="KW-1185">Reference proteome</keyword>
<dbReference type="Proteomes" id="UP000510686">
    <property type="component" value="Chromosome 6"/>
</dbReference>
<evidence type="ECO:0000313" key="2">
    <source>
        <dbReference type="EMBL" id="QLI73710.1"/>
    </source>
</evidence>
<dbReference type="OrthoDB" id="10357392at2759"/>
<accession>A0A7D5V3A1</accession>